<name>A0ABT2MQE8_9CYAN</name>
<dbReference type="RefSeq" id="WP_368006588.1">
    <property type="nucleotide sequence ID" value="NZ_JAMXFF010000015.1"/>
</dbReference>
<evidence type="ECO:0000313" key="2">
    <source>
        <dbReference type="EMBL" id="MCT7966972.1"/>
    </source>
</evidence>
<proteinExistence type="predicted"/>
<protein>
    <submittedName>
        <fullName evidence="2">Uncharacterized protein</fullName>
    </submittedName>
</protein>
<sequence>MRNPWAESPLAMVGFKARSHPCRFYSARSPTEAIGTVYKNPHPQGWGKSGRSPRSAG</sequence>
<feature type="region of interest" description="Disordered" evidence="1">
    <location>
        <begin position="34"/>
        <end position="57"/>
    </location>
</feature>
<comment type="caution">
    <text evidence="2">The sequence shown here is derived from an EMBL/GenBank/DDBJ whole genome shotgun (WGS) entry which is preliminary data.</text>
</comment>
<dbReference type="EMBL" id="JAMXFF010000015">
    <property type="protein sequence ID" value="MCT7966972.1"/>
    <property type="molecule type" value="Genomic_DNA"/>
</dbReference>
<dbReference type="Proteomes" id="UP001525890">
    <property type="component" value="Unassembled WGS sequence"/>
</dbReference>
<evidence type="ECO:0000313" key="3">
    <source>
        <dbReference type="Proteomes" id="UP001525890"/>
    </source>
</evidence>
<keyword evidence="3" id="KW-1185">Reference proteome</keyword>
<gene>
    <name evidence="2" type="ORF">NG799_11560</name>
</gene>
<organism evidence="2 3">
    <name type="scientific">Laspinema palackyanum D2a</name>
    <dbReference type="NCBI Taxonomy" id="2953684"/>
    <lineage>
        <taxon>Bacteria</taxon>
        <taxon>Bacillati</taxon>
        <taxon>Cyanobacteriota</taxon>
        <taxon>Cyanophyceae</taxon>
        <taxon>Oscillatoriophycideae</taxon>
        <taxon>Oscillatoriales</taxon>
        <taxon>Laspinemataceae</taxon>
        <taxon>Laspinema</taxon>
        <taxon>Laspinema palackyanum</taxon>
    </lineage>
</organism>
<reference evidence="2 3" key="1">
    <citation type="journal article" date="2022" name="Front. Microbiol.">
        <title>High genomic differentiation and limited gene flow indicate recent cryptic speciation within the genus Laspinema (cyanobacteria).</title>
        <authorList>
            <person name="Stanojkovic A."/>
            <person name="Skoupy S."/>
            <person name="Skaloud P."/>
            <person name="Dvorak P."/>
        </authorList>
    </citation>
    <scope>NUCLEOTIDE SEQUENCE [LARGE SCALE GENOMIC DNA]</scope>
    <source>
        <strain evidence="2 3">D2a</strain>
    </source>
</reference>
<evidence type="ECO:0000256" key="1">
    <source>
        <dbReference type="SAM" id="MobiDB-lite"/>
    </source>
</evidence>
<accession>A0ABT2MQE8</accession>